<dbReference type="AlphaFoldDB" id="A0A9P0AHR4"/>
<comment type="similarity">
    <text evidence="2">Belongs to the peptidase U48 family.</text>
</comment>
<feature type="domain" description="CAAX prenyl protease 2/Lysostaphin resistance protein A-like" evidence="14">
    <location>
        <begin position="162"/>
        <end position="268"/>
    </location>
</feature>
<keyword evidence="8 13" id="KW-0472">Membrane</keyword>
<keyword evidence="3" id="KW-0645">Protease</keyword>
<evidence type="ECO:0000313" key="16">
    <source>
        <dbReference type="Proteomes" id="UP001152759"/>
    </source>
</evidence>
<evidence type="ECO:0000256" key="2">
    <source>
        <dbReference type="ARBA" id="ARBA00006897"/>
    </source>
</evidence>
<feature type="transmembrane region" description="Helical" evidence="13">
    <location>
        <begin position="196"/>
        <end position="215"/>
    </location>
</feature>
<dbReference type="EC" id="3.4.26.1" evidence="11"/>
<keyword evidence="6" id="KW-0256">Endoplasmic reticulum</keyword>
<evidence type="ECO:0000256" key="10">
    <source>
        <dbReference type="ARBA" id="ARBA00047280"/>
    </source>
</evidence>
<evidence type="ECO:0000259" key="14">
    <source>
        <dbReference type="Pfam" id="PF02517"/>
    </source>
</evidence>
<evidence type="ECO:0000256" key="13">
    <source>
        <dbReference type="SAM" id="Phobius"/>
    </source>
</evidence>
<feature type="transmembrane region" description="Helical" evidence="13">
    <location>
        <begin position="86"/>
        <end position="111"/>
    </location>
</feature>
<protein>
    <recommendedName>
        <fullName evidence="12">CAAX prenyl protease 2</fullName>
        <ecNumber evidence="11">3.4.26.1</ecNumber>
    </recommendedName>
    <alternativeName>
        <fullName evidence="9">Farnesylated proteins-converting enzyme 2</fullName>
    </alternativeName>
</protein>
<keyword evidence="5" id="KW-0378">Hydrolase</keyword>
<dbReference type="InterPro" id="IPR003675">
    <property type="entry name" value="Rce1/LyrA-like_dom"/>
</dbReference>
<evidence type="ECO:0000256" key="6">
    <source>
        <dbReference type="ARBA" id="ARBA00022824"/>
    </source>
</evidence>
<feature type="transmembrane region" description="Helical" evidence="13">
    <location>
        <begin position="12"/>
        <end position="32"/>
    </location>
</feature>
<gene>
    <name evidence="15" type="ORF">BEMITA_LOCUS10105</name>
</gene>
<dbReference type="PANTHER" id="PTHR13046:SF0">
    <property type="entry name" value="CAAX PRENYL PROTEASE 2"/>
    <property type="match status" value="1"/>
</dbReference>
<evidence type="ECO:0000256" key="4">
    <source>
        <dbReference type="ARBA" id="ARBA00022692"/>
    </source>
</evidence>
<evidence type="ECO:0000256" key="8">
    <source>
        <dbReference type="ARBA" id="ARBA00023136"/>
    </source>
</evidence>
<feature type="transmembrane region" description="Helical" evidence="13">
    <location>
        <begin position="255"/>
        <end position="274"/>
    </location>
</feature>
<evidence type="ECO:0000313" key="15">
    <source>
        <dbReference type="EMBL" id="CAH0391495.1"/>
    </source>
</evidence>
<name>A0A9P0AHR4_BEMTA</name>
<feature type="transmembrane region" description="Helical" evidence="13">
    <location>
        <begin position="286"/>
        <end position="303"/>
    </location>
</feature>
<dbReference type="KEGG" id="btab:109041411"/>
<dbReference type="Pfam" id="PF02517">
    <property type="entry name" value="Rce1-like"/>
    <property type="match status" value="1"/>
</dbReference>
<organism evidence="15 16">
    <name type="scientific">Bemisia tabaci</name>
    <name type="common">Sweetpotato whitefly</name>
    <name type="synonym">Aleurodes tabaci</name>
    <dbReference type="NCBI Taxonomy" id="7038"/>
    <lineage>
        <taxon>Eukaryota</taxon>
        <taxon>Metazoa</taxon>
        <taxon>Ecdysozoa</taxon>
        <taxon>Arthropoda</taxon>
        <taxon>Hexapoda</taxon>
        <taxon>Insecta</taxon>
        <taxon>Pterygota</taxon>
        <taxon>Neoptera</taxon>
        <taxon>Paraneoptera</taxon>
        <taxon>Hemiptera</taxon>
        <taxon>Sternorrhyncha</taxon>
        <taxon>Aleyrodoidea</taxon>
        <taxon>Aleyrodidae</taxon>
        <taxon>Aleyrodinae</taxon>
        <taxon>Bemisia</taxon>
    </lineage>
</organism>
<evidence type="ECO:0000256" key="5">
    <source>
        <dbReference type="ARBA" id="ARBA00022801"/>
    </source>
</evidence>
<proteinExistence type="inferred from homology"/>
<dbReference type="Proteomes" id="UP001152759">
    <property type="component" value="Chromosome 6"/>
</dbReference>
<evidence type="ECO:0000256" key="3">
    <source>
        <dbReference type="ARBA" id="ARBA00022670"/>
    </source>
</evidence>
<evidence type="ECO:0000256" key="12">
    <source>
        <dbReference type="ARBA" id="ARBA00049763"/>
    </source>
</evidence>
<dbReference type="GO" id="GO:0071586">
    <property type="term" value="P:CAAX-box protein processing"/>
    <property type="evidence" value="ECO:0007669"/>
    <property type="project" value="InterPro"/>
</dbReference>
<dbReference type="GO" id="GO:0004222">
    <property type="term" value="F:metalloendopeptidase activity"/>
    <property type="evidence" value="ECO:0007669"/>
    <property type="project" value="InterPro"/>
</dbReference>
<evidence type="ECO:0000256" key="11">
    <source>
        <dbReference type="ARBA" id="ARBA00049729"/>
    </source>
</evidence>
<dbReference type="EMBL" id="OU963867">
    <property type="protein sequence ID" value="CAH0391495.1"/>
    <property type="molecule type" value="Genomic_DNA"/>
</dbReference>
<feature type="transmembrane region" description="Helical" evidence="13">
    <location>
        <begin position="48"/>
        <end position="66"/>
    </location>
</feature>
<accession>A0A9P0AHR4</accession>
<comment type="subcellular location">
    <subcellularLocation>
        <location evidence="1">Endoplasmic reticulum membrane</location>
        <topology evidence="1">Multi-pass membrane protein</topology>
    </subcellularLocation>
</comment>
<dbReference type="OrthoDB" id="271604at2759"/>
<comment type="catalytic activity">
    <reaction evidence="10">
        <text>Hydrolyzes the peptide bond -P2-(S-farnesyl or geranylgeranyl)C-P1'-P2'-P3'-COOH where P1' and P2' are amino acids with aliphatic sidechains and P3' is any C-terminal residue.</text>
        <dbReference type="EC" id="3.4.26.1"/>
    </reaction>
</comment>
<evidence type="ECO:0000256" key="7">
    <source>
        <dbReference type="ARBA" id="ARBA00022989"/>
    </source>
</evidence>
<keyword evidence="16" id="KW-1185">Reference proteome</keyword>
<keyword evidence="7 13" id="KW-1133">Transmembrane helix</keyword>
<sequence>MDGDALPCANCISSVLACLILATTFVGSLYVWKSPHSRNHPSVIKQRFLSGFFMTFISPVFLWLFLPKEILQKNSIPELLGFRLPGLIQALVIPLLLTVILFLGQVADAAFRGFKNIFSEKSSKTGNDQSWDGCETDPNLPNFTNASLPSDSDECRDFSEPQIWIWLRNYIVAPLSEEVIFRACMLPLLLTCFKPMAAVFICPLFFGTAHFNRLAERVLAGVDFKHAFLFSFFQFIYTTIFGAYSAYLFVRTGHFVPSFLAHVFCNIMGLADIMEIVSLPEPRRSITAAIFVIGFISWCYLLSPLTSPALYSNNLFWADSLS</sequence>
<dbReference type="PANTHER" id="PTHR13046">
    <property type="entry name" value="PROTEASE U48 CAAX PRENYL PROTEASE RCE1"/>
    <property type="match status" value="1"/>
</dbReference>
<evidence type="ECO:0000256" key="9">
    <source>
        <dbReference type="ARBA" id="ARBA00032607"/>
    </source>
</evidence>
<keyword evidence="4 13" id="KW-0812">Transmembrane</keyword>
<dbReference type="GO" id="GO:0005789">
    <property type="term" value="C:endoplasmic reticulum membrane"/>
    <property type="evidence" value="ECO:0007669"/>
    <property type="project" value="UniProtKB-SubCell"/>
</dbReference>
<reference evidence="15" key="1">
    <citation type="submission" date="2021-12" db="EMBL/GenBank/DDBJ databases">
        <authorList>
            <person name="King R."/>
        </authorList>
    </citation>
    <scope>NUCLEOTIDE SEQUENCE</scope>
</reference>
<dbReference type="InterPro" id="IPR039731">
    <property type="entry name" value="Rce1"/>
</dbReference>
<feature type="transmembrane region" description="Helical" evidence="13">
    <location>
        <begin position="227"/>
        <end position="249"/>
    </location>
</feature>
<evidence type="ECO:0000256" key="1">
    <source>
        <dbReference type="ARBA" id="ARBA00004477"/>
    </source>
</evidence>